<name>A0A9P6JU83_9AGAR</name>
<dbReference type="OrthoDB" id="3690045at2759"/>
<protein>
    <submittedName>
        <fullName evidence="2">Uncharacterized protein</fullName>
    </submittedName>
</protein>
<feature type="compositionally biased region" description="Basic residues" evidence="1">
    <location>
        <begin position="50"/>
        <end position="61"/>
    </location>
</feature>
<proteinExistence type="predicted"/>
<accession>A0A9P6JU83</accession>
<feature type="compositionally biased region" description="Polar residues" evidence="1">
    <location>
        <begin position="406"/>
        <end position="416"/>
    </location>
</feature>
<feature type="region of interest" description="Disordered" evidence="1">
    <location>
        <begin position="542"/>
        <end position="590"/>
    </location>
</feature>
<feature type="region of interest" description="Disordered" evidence="1">
    <location>
        <begin position="34"/>
        <end position="62"/>
    </location>
</feature>
<sequence>MDNSMQGAHPVNHHTHVFDPQLTQVSHTVVDAAQASASSGPTLHPDGTPIKRRPGRPKGSTKKNLLAGEVISHKVKRPVGRPRKDGLPAGSVGPSRVKREVAPGPHHGLPVPYPGVSLPNYPGLPYGYPMGAPGPPAGLPPPNNFHYDLTLPEGENDWVDLAKTNPDAFLNTLLTAIAAPNPLSSTGPSVEEAFKSHLGSLATNPQQQSPIPSLFSIMKTFWLPSSPSYFALTASASTKIPSEHRFLYWDPQPLVFNGIACPNCGLILLNKGRITSGPIKVYDVEKPFFVVGCEYVCRSQSCVQATTAEGRKFASTDPAILRSLPSRLKDEFPARLIHGDNDVGSGPGVWNWRAMGVSNSLWNLVMGCLRAGLRKEMILGLVWGVQHGVPDLAADDRQPPPMSTPAGPSQPQQNGHVPNHEADKMDEDPDEDDLEDDEPNQTQTLSSTNFSATLSAAWKDNSTTTQPPAATVEKPTSTPAPVATPVPTPASGQATPSSSAQPTVVAQTVPTTLVPGYNPYTAYPFTPYTYMPHTIVNGQMVPIPGPSSSAQPSNPMVSAETTPSISAGPSNATAGTPGQGTPNSKRSPRHCCKCGSQECKGKGGRSFCLNACQDCGKLECKGRNSRRPDKKCSEGWQ</sequence>
<feature type="compositionally biased region" description="Polar residues" evidence="1">
    <location>
        <begin position="440"/>
        <end position="468"/>
    </location>
</feature>
<evidence type="ECO:0000313" key="2">
    <source>
        <dbReference type="EMBL" id="KAF9532698.1"/>
    </source>
</evidence>
<dbReference type="Proteomes" id="UP000807306">
    <property type="component" value="Unassembled WGS sequence"/>
</dbReference>
<dbReference type="EMBL" id="MU157831">
    <property type="protein sequence ID" value="KAF9532698.1"/>
    <property type="molecule type" value="Genomic_DNA"/>
</dbReference>
<gene>
    <name evidence="2" type="ORF">CPB83DRAFT_635148</name>
</gene>
<organism evidence="2 3">
    <name type="scientific">Crepidotus variabilis</name>
    <dbReference type="NCBI Taxonomy" id="179855"/>
    <lineage>
        <taxon>Eukaryota</taxon>
        <taxon>Fungi</taxon>
        <taxon>Dikarya</taxon>
        <taxon>Basidiomycota</taxon>
        <taxon>Agaricomycotina</taxon>
        <taxon>Agaricomycetes</taxon>
        <taxon>Agaricomycetidae</taxon>
        <taxon>Agaricales</taxon>
        <taxon>Agaricineae</taxon>
        <taxon>Crepidotaceae</taxon>
        <taxon>Crepidotus</taxon>
    </lineage>
</organism>
<feature type="region of interest" description="Disordered" evidence="1">
    <location>
        <begin position="78"/>
        <end position="106"/>
    </location>
</feature>
<evidence type="ECO:0000313" key="3">
    <source>
        <dbReference type="Proteomes" id="UP000807306"/>
    </source>
</evidence>
<feature type="region of interest" description="Disordered" evidence="1">
    <location>
        <begin position="392"/>
        <end position="503"/>
    </location>
</feature>
<feature type="compositionally biased region" description="Acidic residues" evidence="1">
    <location>
        <begin position="424"/>
        <end position="439"/>
    </location>
</feature>
<keyword evidence="3" id="KW-1185">Reference proteome</keyword>
<reference evidence="2" key="1">
    <citation type="submission" date="2020-11" db="EMBL/GenBank/DDBJ databases">
        <authorList>
            <consortium name="DOE Joint Genome Institute"/>
            <person name="Ahrendt S."/>
            <person name="Riley R."/>
            <person name="Andreopoulos W."/>
            <person name="Labutti K."/>
            <person name="Pangilinan J."/>
            <person name="Ruiz-Duenas F.J."/>
            <person name="Barrasa J.M."/>
            <person name="Sanchez-Garcia M."/>
            <person name="Camarero S."/>
            <person name="Miyauchi S."/>
            <person name="Serrano A."/>
            <person name="Linde D."/>
            <person name="Babiker R."/>
            <person name="Drula E."/>
            <person name="Ayuso-Fernandez I."/>
            <person name="Pacheco R."/>
            <person name="Padilla G."/>
            <person name="Ferreira P."/>
            <person name="Barriuso J."/>
            <person name="Kellner H."/>
            <person name="Castanera R."/>
            <person name="Alfaro M."/>
            <person name="Ramirez L."/>
            <person name="Pisabarro A.G."/>
            <person name="Kuo A."/>
            <person name="Tritt A."/>
            <person name="Lipzen A."/>
            <person name="He G."/>
            <person name="Yan M."/>
            <person name="Ng V."/>
            <person name="Cullen D."/>
            <person name="Martin F."/>
            <person name="Rosso M.-N."/>
            <person name="Henrissat B."/>
            <person name="Hibbett D."/>
            <person name="Martinez A.T."/>
            <person name="Grigoriev I.V."/>
        </authorList>
    </citation>
    <scope>NUCLEOTIDE SEQUENCE</scope>
    <source>
        <strain evidence="2">CBS 506.95</strain>
    </source>
</reference>
<comment type="caution">
    <text evidence="2">The sequence shown here is derived from an EMBL/GenBank/DDBJ whole genome shotgun (WGS) entry which is preliminary data.</text>
</comment>
<dbReference type="AlphaFoldDB" id="A0A9P6JU83"/>
<evidence type="ECO:0000256" key="1">
    <source>
        <dbReference type="SAM" id="MobiDB-lite"/>
    </source>
</evidence>
<feature type="compositionally biased region" description="Polar residues" evidence="1">
    <location>
        <begin position="546"/>
        <end position="585"/>
    </location>
</feature>